<dbReference type="GO" id="GO:0050660">
    <property type="term" value="F:flavin adenine dinucleotide binding"/>
    <property type="evidence" value="ECO:0007669"/>
    <property type="project" value="InterPro"/>
</dbReference>
<dbReference type="Proteomes" id="UP000215633">
    <property type="component" value="Unassembled WGS sequence"/>
</dbReference>
<dbReference type="PANTHER" id="PTHR11552:SF147">
    <property type="entry name" value="CHOLINE DEHYDROGENASE, MITOCHONDRIAL"/>
    <property type="match status" value="1"/>
</dbReference>
<evidence type="ECO:0000256" key="3">
    <source>
        <dbReference type="ARBA" id="ARBA00022630"/>
    </source>
</evidence>
<proteinExistence type="inferred from homology"/>
<dbReference type="PROSITE" id="PS00623">
    <property type="entry name" value="GMC_OXRED_1"/>
    <property type="match status" value="1"/>
</dbReference>
<dbReference type="Gene3D" id="3.30.410.40">
    <property type="match status" value="1"/>
</dbReference>
<feature type="binding site" evidence="5">
    <location>
        <position position="84"/>
    </location>
    <ligand>
        <name>FAD</name>
        <dbReference type="ChEBI" id="CHEBI:57692"/>
    </ligand>
</feature>
<evidence type="ECO:0000256" key="4">
    <source>
        <dbReference type="ARBA" id="ARBA00022827"/>
    </source>
</evidence>
<dbReference type="SUPFAM" id="SSF51905">
    <property type="entry name" value="FAD/NAD(P)-binding domain"/>
    <property type="match status" value="1"/>
</dbReference>
<evidence type="ECO:0000256" key="2">
    <source>
        <dbReference type="ARBA" id="ARBA00010790"/>
    </source>
</evidence>
<dbReference type="PANTHER" id="PTHR11552">
    <property type="entry name" value="GLUCOSE-METHANOL-CHOLINE GMC OXIDOREDUCTASE"/>
    <property type="match status" value="1"/>
</dbReference>
<evidence type="ECO:0000313" key="9">
    <source>
        <dbReference type="EMBL" id="OZI78395.1"/>
    </source>
</evidence>
<name>A0A261VWD1_9BORD</name>
<dbReference type="PROSITE" id="PS00624">
    <property type="entry name" value="GMC_OXRED_2"/>
    <property type="match status" value="1"/>
</dbReference>
<feature type="domain" description="Glucose-methanol-choline oxidoreductase N-terminal" evidence="8">
    <location>
        <begin position="254"/>
        <end position="268"/>
    </location>
</feature>
<accession>A0A261VWD1</accession>
<comment type="caution">
    <text evidence="9">The sequence shown here is derived from an EMBL/GenBank/DDBJ whole genome shotgun (WGS) entry which is preliminary data.</text>
</comment>
<dbReference type="AlphaFoldDB" id="A0A261VWD1"/>
<dbReference type="Pfam" id="PF00732">
    <property type="entry name" value="GMC_oxred_N"/>
    <property type="match status" value="1"/>
</dbReference>
<dbReference type="InterPro" id="IPR012132">
    <property type="entry name" value="GMC_OxRdtase"/>
</dbReference>
<dbReference type="InterPro" id="IPR036188">
    <property type="entry name" value="FAD/NAD-bd_sf"/>
</dbReference>
<evidence type="ECO:0000259" key="8">
    <source>
        <dbReference type="PROSITE" id="PS00624"/>
    </source>
</evidence>
<evidence type="ECO:0000256" key="6">
    <source>
        <dbReference type="RuleBase" id="RU003968"/>
    </source>
</evidence>
<dbReference type="PIRSF" id="PIRSF000137">
    <property type="entry name" value="Alcohol_oxidase"/>
    <property type="match status" value="1"/>
</dbReference>
<organism evidence="9 10">
    <name type="scientific">Bordetella genomosp. 2</name>
    <dbReference type="NCBI Taxonomy" id="1983456"/>
    <lineage>
        <taxon>Bacteria</taxon>
        <taxon>Pseudomonadati</taxon>
        <taxon>Pseudomonadota</taxon>
        <taxon>Betaproteobacteria</taxon>
        <taxon>Burkholderiales</taxon>
        <taxon>Alcaligenaceae</taxon>
        <taxon>Bordetella</taxon>
    </lineage>
</organism>
<comment type="similarity">
    <text evidence="2 6">Belongs to the GMC oxidoreductase family.</text>
</comment>
<dbReference type="Pfam" id="PF05199">
    <property type="entry name" value="GMC_oxred_C"/>
    <property type="match status" value="1"/>
</dbReference>
<sequence>MSPAYDYIIIGAGSAGCVLANRLSADPACRVLLLEAGGADRNFWLKLPVGYFRSIYDTRYSWQFAVEPQPETGNRAIIWPRGRVLGGSSSINGLIYIRGQHADFDDWARLGATGWSYREALPYFKKSECYAGGENEYHGGSGELHVSDLRNDHALCATWLEAGAQAGLPASPDFNGAVDSGLGCYQLTLRGRWRDSAATAFLHPVRARPNLTVLTGAHVTRLLIERGVCHGVAWLRDGQQMRAQAAGEVILAAGALQSPQLLQLSGIGPAALLHKHRIAVHVDAPEVGRNLQDHYQARVIVRVKDRLSLNDDVRNPFKLARMGARWLFGQDGPLTVGAGQVGGMVCTEHARGGRADVLFNVMPLSVDKPGDPLHAFSGFSASATQCRPDSRGTVEIRSADPLAPPHIVSNYLTEPHDIKVLVAGLRMLREIYQQPAFRPYLAGEEYMPGAALRSDAELEHFARTRGGTVFHVSGTCRMGSDAGAVVDPALRVRGVERLRVIDASVMPAMVSANTNAATLLIAEKGAELVARG</sequence>
<evidence type="ECO:0000313" key="10">
    <source>
        <dbReference type="Proteomes" id="UP000215633"/>
    </source>
</evidence>
<feature type="binding site" evidence="5">
    <location>
        <position position="219"/>
    </location>
    <ligand>
        <name>FAD</name>
        <dbReference type="ChEBI" id="CHEBI:57692"/>
    </ligand>
</feature>
<dbReference type="InterPro" id="IPR000172">
    <property type="entry name" value="GMC_OxRdtase_N"/>
</dbReference>
<gene>
    <name evidence="9" type="ORF">CAL24_09765</name>
</gene>
<feature type="domain" description="Glucose-methanol-choline oxidoreductase N-terminal" evidence="7">
    <location>
        <begin position="82"/>
        <end position="105"/>
    </location>
</feature>
<dbReference type="SUPFAM" id="SSF54373">
    <property type="entry name" value="FAD-linked reductases, C-terminal domain"/>
    <property type="match status" value="1"/>
</dbReference>
<keyword evidence="4 5" id="KW-0274">FAD</keyword>
<evidence type="ECO:0000256" key="1">
    <source>
        <dbReference type="ARBA" id="ARBA00001974"/>
    </source>
</evidence>
<keyword evidence="10" id="KW-1185">Reference proteome</keyword>
<evidence type="ECO:0000259" key="7">
    <source>
        <dbReference type="PROSITE" id="PS00623"/>
    </source>
</evidence>
<protein>
    <submittedName>
        <fullName evidence="9">Choline dehydrogenase</fullName>
    </submittedName>
</protein>
<reference evidence="10" key="1">
    <citation type="submission" date="2017-05" db="EMBL/GenBank/DDBJ databases">
        <title>Complete and WGS of Bordetella genogroups.</title>
        <authorList>
            <person name="Spilker T."/>
            <person name="Lipuma J."/>
        </authorList>
    </citation>
    <scope>NUCLEOTIDE SEQUENCE [LARGE SCALE GENOMIC DNA]</scope>
    <source>
        <strain evidence="10">AU8256</strain>
    </source>
</reference>
<dbReference type="Gene3D" id="3.50.50.60">
    <property type="entry name" value="FAD/NAD(P)-binding domain"/>
    <property type="match status" value="1"/>
</dbReference>
<dbReference type="InterPro" id="IPR007867">
    <property type="entry name" value="GMC_OxRtase_C"/>
</dbReference>
<evidence type="ECO:0000256" key="5">
    <source>
        <dbReference type="PIRSR" id="PIRSR000137-2"/>
    </source>
</evidence>
<keyword evidence="3 6" id="KW-0285">Flavoprotein</keyword>
<dbReference type="EMBL" id="NEVT01000004">
    <property type="protein sequence ID" value="OZI78395.1"/>
    <property type="molecule type" value="Genomic_DNA"/>
</dbReference>
<dbReference type="RefSeq" id="WP_094806583.1">
    <property type="nucleotide sequence ID" value="NZ_NEVT01000004.1"/>
</dbReference>
<comment type="cofactor">
    <cofactor evidence="1 5">
        <name>FAD</name>
        <dbReference type="ChEBI" id="CHEBI:57692"/>
    </cofactor>
</comment>
<dbReference type="GO" id="GO:0016614">
    <property type="term" value="F:oxidoreductase activity, acting on CH-OH group of donors"/>
    <property type="evidence" value="ECO:0007669"/>
    <property type="project" value="InterPro"/>
</dbReference>